<evidence type="ECO:0000313" key="4">
    <source>
        <dbReference type="Proteomes" id="UP000521943"/>
    </source>
</evidence>
<reference evidence="3 4" key="1">
    <citation type="submission" date="2020-07" db="EMBL/GenBank/DDBJ databases">
        <title>Comparative genomics of pyrophilous fungi reveals a link between fire events and developmental genes.</title>
        <authorList>
            <consortium name="DOE Joint Genome Institute"/>
            <person name="Steindorff A.S."/>
            <person name="Carver A."/>
            <person name="Calhoun S."/>
            <person name="Stillman K."/>
            <person name="Liu H."/>
            <person name="Lipzen A."/>
            <person name="Pangilinan J."/>
            <person name="Labutti K."/>
            <person name="Bruns T.D."/>
            <person name="Grigoriev I.V."/>
        </authorList>
    </citation>
    <scope>NUCLEOTIDE SEQUENCE [LARGE SCALE GENOMIC DNA]</scope>
    <source>
        <strain evidence="3 4">CBS 144469</strain>
    </source>
</reference>
<protein>
    <submittedName>
        <fullName evidence="3">Uncharacterized protein</fullName>
    </submittedName>
</protein>
<name>A0A8H6M3E7_9AGAR</name>
<feature type="region of interest" description="Disordered" evidence="2">
    <location>
        <begin position="1"/>
        <end position="29"/>
    </location>
</feature>
<accession>A0A8H6M3E7</accession>
<dbReference type="Proteomes" id="UP000521943">
    <property type="component" value="Unassembled WGS sequence"/>
</dbReference>
<dbReference type="EMBL" id="JACGCI010000058">
    <property type="protein sequence ID" value="KAF6750122.1"/>
    <property type="molecule type" value="Genomic_DNA"/>
</dbReference>
<sequence>MNPPPFTPTPSMTPARRASGKENVGTPMRMALFTPAAPPSTKRRQVLHEVTAESQAIASAHWRAQNQERLEKEEQNRAAKEEGERVAKLKEVLRAVTSAGFSSLWAFQEALHTSTDQQISASLTRSYRHDDRGTTMLNYLAERVEKPLIDAWISDKFVQKLEKEGLSLAKMLVPEEGSNVSSALARYSVPQLLLDTESAAPTLFNALSTLLCYTEGDEDSRKKRDVVLANILSMIAQTQNERASTYQIVSSLYLYACGATKSLYQVLNHAGFSLSYTSATIKLKTAQPQAPRRTEIPGASEAVHDSLG</sequence>
<evidence type="ECO:0000256" key="1">
    <source>
        <dbReference type="SAM" id="Coils"/>
    </source>
</evidence>
<proteinExistence type="predicted"/>
<keyword evidence="4" id="KW-1185">Reference proteome</keyword>
<dbReference type="OrthoDB" id="5424058at2759"/>
<dbReference type="AlphaFoldDB" id="A0A8H6M3E7"/>
<evidence type="ECO:0000256" key="2">
    <source>
        <dbReference type="SAM" id="MobiDB-lite"/>
    </source>
</evidence>
<keyword evidence="1" id="KW-0175">Coiled coil</keyword>
<gene>
    <name evidence="3" type="ORF">DFP72DRAFT_1072471</name>
</gene>
<evidence type="ECO:0000313" key="3">
    <source>
        <dbReference type="EMBL" id="KAF6750122.1"/>
    </source>
</evidence>
<organism evidence="3 4">
    <name type="scientific">Ephemerocybe angulata</name>
    <dbReference type="NCBI Taxonomy" id="980116"/>
    <lineage>
        <taxon>Eukaryota</taxon>
        <taxon>Fungi</taxon>
        <taxon>Dikarya</taxon>
        <taxon>Basidiomycota</taxon>
        <taxon>Agaricomycotina</taxon>
        <taxon>Agaricomycetes</taxon>
        <taxon>Agaricomycetidae</taxon>
        <taxon>Agaricales</taxon>
        <taxon>Agaricineae</taxon>
        <taxon>Psathyrellaceae</taxon>
        <taxon>Ephemerocybe</taxon>
    </lineage>
</organism>
<feature type="coiled-coil region" evidence="1">
    <location>
        <begin position="63"/>
        <end position="92"/>
    </location>
</feature>
<comment type="caution">
    <text evidence="3">The sequence shown here is derived from an EMBL/GenBank/DDBJ whole genome shotgun (WGS) entry which is preliminary data.</text>
</comment>
<feature type="region of interest" description="Disordered" evidence="2">
    <location>
        <begin position="287"/>
        <end position="308"/>
    </location>
</feature>